<protein>
    <submittedName>
        <fullName evidence="1">Uncharacterized protein</fullName>
    </submittedName>
</protein>
<dbReference type="RefSeq" id="WP_356957842.1">
    <property type="nucleotide sequence ID" value="NZ_JBEYBD010000011.1"/>
</dbReference>
<proteinExistence type="predicted"/>
<dbReference type="Proteomes" id="UP001550628">
    <property type="component" value="Unassembled WGS sequence"/>
</dbReference>
<evidence type="ECO:0000313" key="2">
    <source>
        <dbReference type="Proteomes" id="UP001550628"/>
    </source>
</evidence>
<name>A0ABV2WRD1_9NOCA</name>
<organism evidence="1 2">
    <name type="scientific">Nocardia rhamnosiphila</name>
    <dbReference type="NCBI Taxonomy" id="426716"/>
    <lineage>
        <taxon>Bacteria</taxon>
        <taxon>Bacillati</taxon>
        <taxon>Actinomycetota</taxon>
        <taxon>Actinomycetes</taxon>
        <taxon>Mycobacteriales</taxon>
        <taxon>Nocardiaceae</taxon>
        <taxon>Nocardia</taxon>
    </lineage>
</organism>
<reference evidence="1 2" key="1">
    <citation type="submission" date="2024-06" db="EMBL/GenBank/DDBJ databases">
        <title>The Natural Products Discovery Center: Release of the First 8490 Sequenced Strains for Exploring Actinobacteria Biosynthetic Diversity.</title>
        <authorList>
            <person name="Kalkreuter E."/>
            <person name="Kautsar S.A."/>
            <person name="Yang D."/>
            <person name="Bader C.D."/>
            <person name="Teijaro C.N."/>
            <person name="Fluegel L."/>
            <person name="Davis C.M."/>
            <person name="Simpson J.R."/>
            <person name="Lauterbach L."/>
            <person name="Steele A.D."/>
            <person name="Gui C."/>
            <person name="Meng S."/>
            <person name="Li G."/>
            <person name="Viehrig K."/>
            <person name="Ye F."/>
            <person name="Su P."/>
            <person name="Kiefer A.F."/>
            <person name="Nichols A."/>
            <person name="Cepeda A.J."/>
            <person name="Yan W."/>
            <person name="Fan B."/>
            <person name="Jiang Y."/>
            <person name="Adhikari A."/>
            <person name="Zheng C.-J."/>
            <person name="Schuster L."/>
            <person name="Cowan T.M."/>
            <person name="Smanski M.J."/>
            <person name="Chevrette M.G."/>
            <person name="De Carvalho L.P.S."/>
            <person name="Shen B."/>
        </authorList>
    </citation>
    <scope>NUCLEOTIDE SEQUENCE [LARGE SCALE GENOMIC DNA]</scope>
    <source>
        <strain evidence="1 2">NPDC019708</strain>
    </source>
</reference>
<dbReference type="EMBL" id="JBEYBF010000010">
    <property type="protein sequence ID" value="MEU1953412.1"/>
    <property type="molecule type" value="Genomic_DNA"/>
</dbReference>
<gene>
    <name evidence="1" type="ORF">ABZ510_16245</name>
</gene>
<sequence>MTSGPYATIAAAQPSSMRAQSVYTDMPVATAFDPALTVPTVTPEVELTLG</sequence>
<evidence type="ECO:0000313" key="1">
    <source>
        <dbReference type="EMBL" id="MEU1953412.1"/>
    </source>
</evidence>
<accession>A0ABV2WRD1</accession>
<keyword evidence="2" id="KW-1185">Reference proteome</keyword>
<comment type="caution">
    <text evidence="1">The sequence shown here is derived from an EMBL/GenBank/DDBJ whole genome shotgun (WGS) entry which is preliminary data.</text>
</comment>